<keyword evidence="2" id="KW-1185">Reference proteome</keyword>
<dbReference type="Proteomes" id="UP000008204">
    <property type="component" value="Plasmid pP880101"/>
</dbReference>
<name>B7K6G2_RIPO1</name>
<evidence type="ECO:0000313" key="2">
    <source>
        <dbReference type="Proteomes" id="UP000008204"/>
    </source>
</evidence>
<geneLocation type="plasmid" evidence="1 2">
    <name>pP880101</name>
</geneLocation>
<evidence type="ECO:0000313" key="1">
    <source>
        <dbReference type="EMBL" id="ACK68384.1"/>
    </source>
</evidence>
<keyword evidence="1" id="KW-0614">Plasmid</keyword>
<dbReference type="HOGENOM" id="CLU_155756_0_0_3"/>
<dbReference type="EMBL" id="CP001288">
    <property type="protein sequence ID" value="ACK68384.1"/>
    <property type="molecule type" value="Genomic_DNA"/>
</dbReference>
<protein>
    <recommendedName>
        <fullName evidence="3">STAS/SEC14 domain-containing protein</fullName>
    </recommendedName>
</protein>
<reference evidence="2" key="1">
    <citation type="journal article" date="2011" name="MBio">
        <title>Novel metabolic attributes of the genus Cyanothece, comprising a group of unicellular nitrogen-fixing Cyanobacteria.</title>
        <authorList>
            <person name="Bandyopadhyay A."/>
            <person name="Elvitigala T."/>
            <person name="Welsh E."/>
            <person name="Stockel J."/>
            <person name="Liberton M."/>
            <person name="Min H."/>
            <person name="Sherman L.A."/>
            <person name="Pakrasi H.B."/>
        </authorList>
    </citation>
    <scope>NUCLEOTIDE SEQUENCE [LARGE SCALE GENOMIC DNA]</scope>
    <source>
        <strain evidence="2">PCC 8801</strain>
        <plasmid evidence="2">pP880101</plasmid>
    </source>
</reference>
<sequence length="133" mass="15136">MPTIKIQAQLSKEDLFQAVQQLSLSELEGFVQDIIALKAKQKAGSLSTDETELLLKINQGLSSDIQTRYQLLIQKRNDETLTEPEYQELLQLTDKVELHQAQRLNYLAQLAQLRQISLTDLMTQLGIKPTIND</sequence>
<dbReference type="OrthoDB" id="466871at2"/>
<dbReference type="RefSeq" id="WP_012593020.1">
    <property type="nucleotide sequence ID" value="NC_011721.1"/>
</dbReference>
<dbReference type="AlphaFoldDB" id="B7K6G2"/>
<accession>B7K6G2</accession>
<evidence type="ECO:0008006" key="3">
    <source>
        <dbReference type="Google" id="ProtNLM"/>
    </source>
</evidence>
<gene>
    <name evidence="1" type="ordered locus">PCC8801_4465</name>
</gene>
<proteinExistence type="predicted"/>
<dbReference type="KEGG" id="cyp:PCC8801_4465"/>
<organism evidence="1 2">
    <name type="scientific">Rippkaea orientalis (strain PCC 8801 / RF-1)</name>
    <name type="common">Cyanothece sp. (strain PCC 8801)</name>
    <dbReference type="NCBI Taxonomy" id="41431"/>
    <lineage>
        <taxon>Bacteria</taxon>
        <taxon>Bacillati</taxon>
        <taxon>Cyanobacteriota</taxon>
        <taxon>Cyanophyceae</taxon>
        <taxon>Oscillatoriophycideae</taxon>
        <taxon>Chroococcales</taxon>
        <taxon>Aphanothecaceae</taxon>
        <taxon>Rippkaea</taxon>
        <taxon>Rippkaea orientalis</taxon>
    </lineage>
</organism>